<reference evidence="2" key="1">
    <citation type="journal article" date="2022" name="Microbiol. Resour. Announc.">
        <title>Draft Genome Sequence of a Methanogenic Archaeon from West Spitsbergen Permafrost.</title>
        <authorList>
            <person name="Trubitsyn V."/>
            <person name="Rivkina E."/>
            <person name="Shcherbakova V."/>
        </authorList>
    </citation>
    <scope>NUCLEOTIDE SEQUENCE [LARGE SCALE GENOMIC DNA]</scope>
    <source>
        <strain evidence="2">VT</strain>
    </source>
</reference>
<dbReference type="RefSeq" id="WP_048192081.1">
    <property type="nucleotide sequence ID" value="NZ_JAIOUQ010000003.1"/>
</dbReference>
<keyword evidence="2" id="KW-1185">Reference proteome</keyword>
<protein>
    <submittedName>
        <fullName evidence="1">Uncharacterized protein</fullName>
    </submittedName>
</protein>
<dbReference type="EMBL" id="JAIOUQ010000003">
    <property type="protein sequence ID" value="MBZ2165080.1"/>
    <property type="molecule type" value="Genomic_DNA"/>
</dbReference>
<accession>A0A8T5UV71</accession>
<comment type="caution">
    <text evidence="1">The sequence shown here is derived from an EMBL/GenBank/DDBJ whole genome shotgun (WGS) entry which is preliminary data.</text>
</comment>
<evidence type="ECO:0000313" key="1">
    <source>
        <dbReference type="EMBL" id="MBZ2165080.1"/>
    </source>
</evidence>
<evidence type="ECO:0000313" key="2">
    <source>
        <dbReference type="Proteomes" id="UP000825933"/>
    </source>
</evidence>
<organism evidence="1 2">
    <name type="scientific">Methanobacterium spitsbergense</name>
    <dbReference type="NCBI Taxonomy" id="2874285"/>
    <lineage>
        <taxon>Archaea</taxon>
        <taxon>Methanobacteriati</taxon>
        <taxon>Methanobacteriota</taxon>
        <taxon>Methanomada group</taxon>
        <taxon>Methanobacteria</taxon>
        <taxon>Methanobacteriales</taxon>
        <taxon>Methanobacteriaceae</taxon>
        <taxon>Methanobacterium</taxon>
    </lineage>
</organism>
<dbReference type="Proteomes" id="UP000825933">
    <property type="component" value="Unassembled WGS sequence"/>
</dbReference>
<proteinExistence type="predicted"/>
<dbReference type="AlphaFoldDB" id="A0A8T5UV71"/>
<sequence length="67" mass="7612">MSDEKICIKCEECGFVRDLKGETKPIEKGSYNRLRSGNTRRNIKEEPVESQGTCPECGCIDYVIILK</sequence>
<name>A0A8T5UV71_9EURY</name>
<gene>
    <name evidence="1" type="ORF">K8N75_03355</name>
</gene>